<sequence length="155" mass="17234">MSRMQLCRSASFLGLVFLVSTISIPFPPDVESLKMSANIGSSDSASFDPGYVLVSNIKCAMVNTDYESPGTLPQVLPVFQIRSLERPRRFISPSVLFDNFYSIDNRGNTRHYVDDSASIAKVAYPVGNVLRTHLRSSLHILKFTLQFGINIAQIM</sequence>
<reference evidence="2 3" key="1">
    <citation type="journal article" date="2016" name="Nat. Commun.">
        <title>Extremotolerant tardigrade genome and improved radiotolerance of human cultured cells by tardigrade-unique protein.</title>
        <authorList>
            <person name="Hashimoto T."/>
            <person name="Horikawa D.D."/>
            <person name="Saito Y."/>
            <person name="Kuwahara H."/>
            <person name="Kozuka-Hata H."/>
            <person name="Shin-I T."/>
            <person name="Minakuchi Y."/>
            <person name="Ohishi K."/>
            <person name="Motoyama A."/>
            <person name="Aizu T."/>
            <person name="Enomoto A."/>
            <person name="Kondo K."/>
            <person name="Tanaka S."/>
            <person name="Hara Y."/>
            <person name="Koshikawa S."/>
            <person name="Sagara H."/>
            <person name="Miura T."/>
            <person name="Yokobori S."/>
            <person name="Miyagawa K."/>
            <person name="Suzuki Y."/>
            <person name="Kubo T."/>
            <person name="Oyama M."/>
            <person name="Kohara Y."/>
            <person name="Fujiyama A."/>
            <person name="Arakawa K."/>
            <person name="Katayama T."/>
            <person name="Toyoda A."/>
            <person name="Kunieda T."/>
        </authorList>
    </citation>
    <scope>NUCLEOTIDE SEQUENCE [LARGE SCALE GENOMIC DNA]</scope>
    <source>
        <strain evidence="2 3">YOKOZUNA-1</strain>
    </source>
</reference>
<accession>A0A1D1V6E3</accession>
<dbReference type="Proteomes" id="UP000186922">
    <property type="component" value="Unassembled WGS sequence"/>
</dbReference>
<evidence type="ECO:0000313" key="2">
    <source>
        <dbReference type="EMBL" id="GAU96335.1"/>
    </source>
</evidence>
<dbReference type="AlphaFoldDB" id="A0A1D1V6E3"/>
<name>A0A1D1V6E3_RAMVA</name>
<keyword evidence="1" id="KW-0732">Signal</keyword>
<gene>
    <name evidence="2" type="primary">RvY_07795-1</name>
    <name evidence="2" type="synonym">RvY_07795.1</name>
    <name evidence="2" type="ORF">RvY_07795</name>
</gene>
<feature type="signal peptide" evidence="1">
    <location>
        <begin position="1"/>
        <end position="21"/>
    </location>
</feature>
<protein>
    <submittedName>
        <fullName evidence="2">Uncharacterized protein</fullName>
    </submittedName>
</protein>
<keyword evidence="3" id="KW-1185">Reference proteome</keyword>
<feature type="chain" id="PRO_5008898091" evidence="1">
    <location>
        <begin position="22"/>
        <end position="155"/>
    </location>
</feature>
<evidence type="ECO:0000256" key="1">
    <source>
        <dbReference type="SAM" id="SignalP"/>
    </source>
</evidence>
<comment type="caution">
    <text evidence="2">The sequence shown here is derived from an EMBL/GenBank/DDBJ whole genome shotgun (WGS) entry which is preliminary data.</text>
</comment>
<evidence type="ECO:0000313" key="3">
    <source>
        <dbReference type="Proteomes" id="UP000186922"/>
    </source>
</evidence>
<organism evidence="2 3">
    <name type="scientific">Ramazzottius varieornatus</name>
    <name type="common">Water bear</name>
    <name type="synonym">Tardigrade</name>
    <dbReference type="NCBI Taxonomy" id="947166"/>
    <lineage>
        <taxon>Eukaryota</taxon>
        <taxon>Metazoa</taxon>
        <taxon>Ecdysozoa</taxon>
        <taxon>Tardigrada</taxon>
        <taxon>Eutardigrada</taxon>
        <taxon>Parachela</taxon>
        <taxon>Hypsibioidea</taxon>
        <taxon>Ramazzottiidae</taxon>
        <taxon>Ramazzottius</taxon>
    </lineage>
</organism>
<proteinExistence type="predicted"/>
<dbReference type="EMBL" id="BDGG01000003">
    <property type="protein sequence ID" value="GAU96335.1"/>
    <property type="molecule type" value="Genomic_DNA"/>
</dbReference>